<organism evidence="2">
    <name type="scientific">Cladocopium goreaui</name>
    <dbReference type="NCBI Taxonomy" id="2562237"/>
    <lineage>
        <taxon>Eukaryota</taxon>
        <taxon>Sar</taxon>
        <taxon>Alveolata</taxon>
        <taxon>Dinophyceae</taxon>
        <taxon>Suessiales</taxon>
        <taxon>Symbiodiniaceae</taxon>
        <taxon>Cladocopium</taxon>
    </lineage>
</organism>
<sequence length="272" mass="30178">MQTNGAMRSEPRTAPILTARKESERPQRAQRPMNESQLLGAKGAGGTGKTRHALGHGQGHGNVFEPEPAHTGQIRLLEREGMPQMPPTTWQSWQLHQVQLHNSGQCFPCIAFALKPAGCFKGDECRHCHLCNAEQAKARRRQLQQAARRQKRRTGETRRPESEQAVLEPPALGRGPCSPSVPGAPCVGSSSSYSVGVPHAKPSNLLSNGHQVEVGRIGSLSYYTEPSTSFWLRLPIWKRVYEFCAGSIFRLCPERSTREFWFLSLCSCIEVL</sequence>
<dbReference type="EMBL" id="CAMXCT010006641">
    <property type="protein sequence ID" value="CAI4017545.1"/>
    <property type="molecule type" value="Genomic_DNA"/>
</dbReference>
<dbReference type="Proteomes" id="UP001152797">
    <property type="component" value="Unassembled WGS sequence"/>
</dbReference>
<name>A0A9P1GMH1_9DINO</name>
<evidence type="ECO:0000256" key="1">
    <source>
        <dbReference type="SAM" id="MobiDB-lite"/>
    </source>
</evidence>
<gene>
    <name evidence="2" type="ORF">C1SCF055_LOCUS42183</name>
</gene>
<keyword evidence="4" id="KW-1185">Reference proteome</keyword>
<feature type="region of interest" description="Disordered" evidence="1">
    <location>
        <begin position="1"/>
        <end position="50"/>
    </location>
</feature>
<reference evidence="2" key="1">
    <citation type="submission" date="2022-10" db="EMBL/GenBank/DDBJ databases">
        <authorList>
            <person name="Chen Y."/>
            <person name="Dougan E. K."/>
            <person name="Chan C."/>
            <person name="Rhodes N."/>
            <person name="Thang M."/>
        </authorList>
    </citation>
    <scope>NUCLEOTIDE SEQUENCE</scope>
</reference>
<dbReference type="EMBL" id="CAMXCT020006641">
    <property type="protein sequence ID" value="CAL1170920.1"/>
    <property type="molecule type" value="Genomic_DNA"/>
</dbReference>
<comment type="caution">
    <text evidence="2">The sequence shown here is derived from an EMBL/GenBank/DDBJ whole genome shotgun (WGS) entry which is preliminary data.</text>
</comment>
<evidence type="ECO:0008006" key="5">
    <source>
        <dbReference type="Google" id="ProtNLM"/>
    </source>
</evidence>
<proteinExistence type="predicted"/>
<accession>A0A9P1GMH1</accession>
<feature type="region of interest" description="Disordered" evidence="1">
    <location>
        <begin position="142"/>
        <end position="177"/>
    </location>
</feature>
<reference evidence="3 4" key="2">
    <citation type="submission" date="2024-05" db="EMBL/GenBank/DDBJ databases">
        <authorList>
            <person name="Chen Y."/>
            <person name="Shah S."/>
            <person name="Dougan E. K."/>
            <person name="Thang M."/>
            <person name="Chan C."/>
        </authorList>
    </citation>
    <scope>NUCLEOTIDE SEQUENCE [LARGE SCALE GENOMIC DNA]</scope>
</reference>
<dbReference type="EMBL" id="CAMXCT030006641">
    <property type="protein sequence ID" value="CAL4804857.1"/>
    <property type="molecule type" value="Genomic_DNA"/>
</dbReference>
<feature type="compositionally biased region" description="Basic residues" evidence="1">
    <location>
        <begin position="142"/>
        <end position="152"/>
    </location>
</feature>
<dbReference type="AlphaFoldDB" id="A0A9P1GMH1"/>
<evidence type="ECO:0000313" key="4">
    <source>
        <dbReference type="Proteomes" id="UP001152797"/>
    </source>
</evidence>
<evidence type="ECO:0000313" key="2">
    <source>
        <dbReference type="EMBL" id="CAI4017545.1"/>
    </source>
</evidence>
<protein>
    <recommendedName>
        <fullName evidence="5">C3H1-type domain-containing protein</fullName>
    </recommendedName>
</protein>
<evidence type="ECO:0000313" key="3">
    <source>
        <dbReference type="EMBL" id="CAL4804857.1"/>
    </source>
</evidence>
<feature type="compositionally biased region" description="Basic and acidic residues" evidence="1">
    <location>
        <begin position="153"/>
        <end position="162"/>
    </location>
</feature>